<dbReference type="InterPro" id="IPR044878">
    <property type="entry name" value="UbiA_sf"/>
</dbReference>
<evidence type="ECO:0000313" key="7">
    <source>
        <dbReference type="EMBL" id="HEC68379.1"/>
    </source>
</evidence>
<feature type="transmembrane region" description="Helical" evidence="6">
    <location>
        <begin position="200"/>
        <end position="220"/>
    </location>
</feature>
<evidence type="ECO:0000256" key="6">
    <source>
        <dbReference type="SAM" id="Phobius"/>
    </source>
</evidence>
<dbReference type="Gene3D" id="1.10.357.140">
    <property type="entry name" value="UbiA prenyltransferase"/>
    <property type="match status" value="1"/>
</dbReference>
<evidence type="ECO:0000256" key="2">
    <source>
        <dbReference type="ARBA" id="ARBA00022475"/>
    </source>
</evidence>
<gene>
    <name evidence="7" type="ORF">ENI35_06190</name>
</gene>
<dbReference type="Pfam" id="PF01040">
    <property type="entry name" value="UbiA"/>
    <property type="match status" value="1"/>
</dbReference>
<organism evidence="7">
    <name type="scientific">Desulfofervidus auxilii</name>
    <dbReference type="NCBI Taxonomy" id="1621989"/>
    <lineage>
        <taxon>Bacteria</taxon>
        <taxon>Pseudomonadati</taxon>
        <taxon>Thermodesulfobacteriota</taxon>
        <taxon>Candidatus Desulfofervidia</taxon>
        <taxon>Candidatus Desulfofervidales</taxon>
        <taxon>Candidatus Desulfofervidaceae</taxon>
        <taxon>Candidatus Desulfofervidus</taxon>
    </lineage>
</organism>
<keyword evidence="7" id="KW-0808">Transferase</keyword>
<dbReference type="Proteomes" id="UP000885738">
    <property type="component" value="Unassembled WGS sequence"/>
</dbReference>
<reference evidence="7" key="1">
    <citation type="journal article" date="2020" name="mSystems">
        <title>Genome- and Community-Level Interaction Insights into Carbon Utilization and Element Cycling Functions of Hydrothermarchaeota in Hydrothermal Sediment.</title>
        <authorList>
            <person name="Zhou Z."/>
            <person name="Liu Y."/>
            <person name="Xu W."/>
            <person name="Pan J."/>
            <person name="Luo Z.H."/>
            <person name="Li M."/>
        </authorList>
    </citation>
    <scope>NUCLEOTIDE SEQUENCE [LARGE SCALE GENOMIC DNA]</scope>
    <source>
        <strain evidence="7">HyVt-389</strain>
    </source>
</reference>
<dbReference type="AlphaFoldDB" id="A0A7C1VY37"/>
<evidence type="ECO:0000256" key="5">
    <source>
        <dbReference type="ARBA" id="ARBA00023136"/>
    </source>
</evidence>
<feature type="transmembrane region" description="Helical" evidence="6">
    <location>
        <begin position="36"/>
        <end position="59"/>
    </location>
</feature>
<sequence length="279" mass="31711">MHSWLKLMRIKHWVKNLLVFAPAFFAGKILEKQFFLLSFWAFFSFCFCASSLYIVNDILDLHADRNHPIKKNRPLARGDISVFQAIILAVICLIGSFCFSYNLGRDFFIVIGIYILLNISYSVFFKRIPLLEIFIVSFGYLLRITGGGIATKITVSSWLFMGTFLISLLIFFGKRRAEIVLLKEQAQKHRAVLSDYDLEYLNLCVVTTGASSLVMYVIYAVEKGNHLIYTAIPAAYGILRYLKLVLVGKGGDPIETLIKDHHLWMAVVLFLAGIALAIY</sequence>
<dbReference type="GO" id="GO:0005886">
    <property type="term" value="C:plasma membrane"/>
    <property type="evidence" value="ECO:0007669"/>
    <property type="project" value="TreeGrafter"/>
</dbReference>
<proteinExistence type="predicted"/>
<comment type="caution">
    <text evidence="7">The sequence shown here is derived from an EMBL/GenBank/DDBJ whole genome shotgun (WGS) entry which is preliminary data.</text>
</comment>
<feature type="transmembrane region" description="Helical" evidence="6">
    <location>
        <begin position="226"/>
        <end position="242"/>
    </location>
</feature>
<comment type="subcellular location">
    <subcellularLocation>
        <location evidence="1">Membrane</location>
        <topology evidence="1">Multi-pass membrane protein</topology>
    </subcellularLocation>
</comment>
<name>A0A7C1VY37_DESA2</name>
<keyword evidence="5 6" id="KW-0472">Membrane</keyword>
<dbReference type="GO" id="GO:0016757">
    <property type="term" value="F:glycosyltransferase activity"/>
    <property type="evidence" value="ECO:0007669"/>
    <property type="project" value="UniProtKB-KW"/>
</dbReference>
<dbReference type="NCBIfam" id="NF008978">
    <property type="entry name" value="PRK12324.1-4"/>
    <property type="match status" value="1"/>
</dbReference>
<keyword evidence="3 6" id="KW-0812">Transmembrane</keyword>
<accession>A0A7C1VY37</accession>
<feature type="transmembrane region" description="Helical" evidence="6">
    <location>
        <begin position="80"/>
        <end position="101"/>
    </location>
</feature>
<dbReference type="InterPro" id="IPR000537">
    <property type="entry name" value="UbiA_prenyltransferase"/>
</dbReference>
<dbReference type="GO" id="GO:0009247">
    <property type="term" value="P:glycolipid biosynthetic process"/>
    <property type="evidence" value="ECO:0007669"/>
    <property type="project" value="TreeGrafter"/>
</dbReference>
<evidence type="ECO:0000256" key="1">
    <source>
        <dbReference type="ARBA" id="ARBA00004141"/>
    </source>
</evidence>
<protein>
    <submittedName>
        <fullName evidence="7">Decaprenyl-phosphate phosphoribosyltransferase</fullName>
        <ecNumber evidence="7">2.4.2.45</ecNumber>
    </submittedName>
</protein>
<feature type="transmembrane region" description="Helical" evidence="6">
    <location>
        <begin position="155"/>
        <end position="173"/>
    </location>
</feature>
<dbReference type="EMBL" id="DRIH01000220">
    <property type="protein sequence ID" value="HEC68379.1"/>
    <property type="molecule type" value="Genomic_DNA"/>
</dbReference>
<evidence type="ECO:0000256" key="4">
    <source>
        <dbReference type="ARBA" id="ARBA00022989"/>
    </source>
</evidence>
<feature type="transmembrane region" description="Helical" evidence="6">
    <location>
        <begin position="107"/>
        <end position="124"/>
    </location>
</feature>
<dbReference type="PANTHER" id="PTHR11048">
    <property type="entry name" value="PRENYLTRANSFERASES"/>
    <property type="match status" value="1"/>
</dbReference>
<dbReference type="EC" id="2.4.2.45" evidence="7"/>
<dbReference type="GO" id="GO:0016765">
    <property type="term" value="F:transferase activity, transferring alkyl or aryl (other than methyl) groups"/>
    <property type="evidence" value="ECO:0007669"/>
    <property type="project" value="InterPro"/>
</dbReference>
<evidence type="ECO:0000256" key="3">
    <source>
        <dbReference type="ARBA" id="ARBA00022692"/>
    </source>
</evidence>
<feature type="transmembrane region" description="Helical" evidence="6">
    <location>
        <begin position="131"/>
        <end position="149"/>
    </location>
</feature>
<dbReference type="InterPro" id="IPR039653">
    <property type="entry name" value="Prenyltransferase"/>
</dbReference>
<keyword evidence="4 6" id="KW-1133">Transmembrane helix</keyword>
<feature type="transmembrane region" description="Helical" evidence="6">
    <location>
        <begin position="262"/>
        <end position="278"/>
    </location>
</feature>
<keyword evidence="2" id="KW-1003">Cell membrane</keyword>
<keyword evidence="7" id="KW-0328">Glycosyltransferase</keyword>
<dbReference type="CDD" id="cd13963">
    <property type="entry name" value="PT_UbiA_2"/>
    <property type="match status" value="1"/>
</dbReference>
<dbReference type="PANTHER" id="PTHR11048:SF5">
    <property type="entry name" value="DECAPRENYL-PHOSPHATE PHOSPHORIBOSYLTRANSFERASE"/>
    <property type="match status" value="1"/>
</dbReference>